<dbReference type="RefSeq" id="WP_072966843.1">
    <property type="nucleotide sequence ID" value="NZ_FRAJ01000009.1"/>
</dbReference>
<dbReference type="PANTHER" id="PTHR13285">
    <property type="entry name" value="ACYLTRANSFERASE"/>
    <property type="match status" value="1"/>
</dbReference>
<keyword evidence="3 7" id="KW-1003">Cell membrane</keyword>
<dbReference type="PIRSF" id="PIRSF500217">
    <property type="entry name" value="AlgI"/>
    <property type="match status" value="1"/>
</dbReference>
<evidence type="ECO:0000256" key="4">
    <source>
        <dbReference type="ARBA" id="ARBA00022692"/>
    </source>
</evidence>
<accession>A0A1M6PWW8</accession>
<evidence type="ECO:0000313" key="9">
    <source>
        <dbReference type="EMBL" id="SHK12419.1"/>
    </source>
</evidence>
<dbReference type="Proteomes" id="UP000184082">
    <property type="component" value="Unassembled WGS sequence"/>
</dbReference>
<feature type="transmembrane region" description="Helical" evidence="8">
    <location>
        <begin position="462"/>
        <end position="480"/>
    </location>
</feature>
<keyword evidence="4 8" id="KW-0812">Transmembrane</keyword>
<dbReference type="GO" id="GO:0016746">
    <property type="term" value="F:acyltransferase activity"/>
    <property type="evidence" value="ECO:0007669"/>
    <property type="project" value="UniProtKB-KW"/>
</dbReference>
<feature type="transmembrane region" description="Helical" evidence="8">
    <location>
        <begin position="424"/>
        <end position="442"/>
    </location>
</feature>
<dbReference type="Pfam" id="PF03062">
    <property type="entry name" value="MBOAT"/>
    <property type="match status" value="1"/>
</dbReference>
<protein>
    <submittedName>
        <fullName evidence="9">D-alanyl-lipoteichoic acid acyltransferase DltB, MBOAT superfamily</fullName>
    </submittedName>
</protein>
<feature type="transmembrane region" description="Helical" evidence="8">
    <location>
        <begin position="76"/>
        <end position="97"/>
    </location>
</feature>
<keyword evidence="6 7" id="KW-0472">Membrane</keyword>
<dbReference type="EMBL" id="FRAJ01000009">
    <property type="protein sequence ID" value="SHK12419.1"/>
    <property type="molecule type" value="Genomic_DNA"/>
</dbReference>
<feature type="transmembrane region" description="Helical" evidence="8">
    <location>
        <begin position="368"/>
        <end position="387"/>
    </location>
</feature>
<feature type="transmembrane region" description="Helical" evidence="8">
    <location>
        <begin position="7"/>
        <end position="26"/>
    </location>
</feature>
<reference evidence="9 10" key="1">
    <citation type="submission" date="2016-11" db="EMBL/GenBank/DDBJ databases">
        <authorList>
            <person name="Jaros S."/>
            <person name="Januszkiewicz K."/>
            <person name="Wedrychowicz H."/>
        </authorList>
    </citation>
    <scope>NUCLEOTIDE SEQUENCE [LARGE SCALE GENOMIC DNA]</scope>
    <source>
        <strain evidence="9 10">DSM 14501</strain>
    </source>
</reference>
<proteinExistence type="inferred from homology"/>
<feature type="transmembrane region" description="Helical" evidence="8">
    <location>
        <begin position="329"/>
        <end position="347"/>
    </location>
</feature>
<dbReference type="AlphaFoldDB" id="A0A1M6PWW8"/>
<evidence type="ECO:0000256" key="8">
    <source>
        <dbReference type="SAM" id="Phobius"/>
    </source>
</evidence>
<dbReference type="GO" id="GO:0042121">
    <property type="term" value="P:alginic acid biosynthetic process"/>
    <property type="evidence" value="ECO:0007669"/>
    <property type="project" value="InterPro"/>
</dbReference>
<dbReference type="InterPro" id="IPR028362">
    <property type="entry name" value="AlgI"/>
</dbReference>
<comment type="similarity">
    <text evidence="2 7">Belongs to the membrane-bound acyltransferase family.</text>
</comment>
<feature type="transmembrane region" description="Helical" evidence="8">
    <location>
        <begin position="46"/>
        <end position="64"/>
    </location>
</feature>
<gene>
    <name evidence="9" type="ORF">SAMN02745883_01345</name>
</gene>
<dbReference type="GO" id="GO:0005886">
    <property type="term" value="C:plasma membrane"/>
    <property type="evidence" value="ECO:0007669"/>
    <property type="project" value="UniProtKB-SubCell"/>
</dbReference>
<organism evidence="9 10">
    <name type="scientific">Caminicella sporogenes DSM 14501</name>
    <dbReference type="NCBI Taxonomy" id="1121266"/>
    <lineage>
        <taxon>Bacteria</taxon>
        <taxon>Bacillati</taxon>
        <taxon>Bacillota</taxon>
        <taxon>Clostridia</taxon>
        <taxon>Peptostreptococcales</taxon>
        <taxon>Caminicellaceae</taxon>
        <taxon>Caminicella</taxon>
    </lineage>
</organism>
<evidence type="ECO:0000256" key="2">
    <source>
        <dbReference type="ARBA" id="ARBA00010323"/>
    </source>
</evidence>
<keyword evidence="5 8" id="KW-1133">Transmembrane helix</keyword>
<sequence>MLFNSLKFLIFFPSVVVIYFIVPYRFRWLLLLGASYYFYMSWKPEYIVLIIISTLIDYFLSLKMGKITEKRKRKKYLILSIISNLGILFVFKYFNFFNNSLRMVFQQFNLYYGIPNFKLLLPVGISFYTFQTLSYTIDVYKGNREPEKHFGIFALYVSFFPQLVAGPIERSERLLPQFYENHKFNYERVMNGLTMMGWGFLKKIVIADRLAIIVNKIYNNPTEYNGFSLIVATVFFAFQIFCDFSGYSDIAIGSAKVMGIELIENFKRPYFSKSISEFWRRWHISLSTWFRDYLYIPLGGNRVSVPRYYFNIFFTFLVSGLWHGANWTFIVWGALHGFYLIMGKMTFKIRRRIVKILKLEKVPFIHKSIQIIITFGLVCFAWIFFRANSIEEAFYIVQNIFVDVFFLNLNETKQNLIHIGVDKFDFLLSILLILILEGIHVITRKQSTVVSNLEKRPIWIRWLIYYAIIFAIIVLGVYEVEEKSQFIYFQF</sequence>
<name>A0A1M6PWW8_9FIRM</name>
<dbReference type="STRING" id="1121266.SAMN02745883_01345"/>
<dbReference type="InterPro" id="IPR004299">
    <property type="entry name" value="MBOAT_fam"/>
</dbReference>
<evidence type="ECO:0000313" key="10">
    <source>
        <dbReference type="Proteomes" id="UP000184082"/>
    </source>
</evidence>
<dbReference type="InterPro" id="IPR051085">
    <property type="entry name" value="MB_O-acyltransferase"/>
</dbReference>
<keyword evidence="7 9" id="KW-0012">Acyltransferase</keyword>
<evidence type="ECO:0000256" key="5">
    <source>
        <dbReference type="ARBA" id="ARBA00022989"/>
    </source>
</evidence>
<evidence type="ECO:0000256" key="1">
    <source>
        <dbReference type="ARBA" id="ARBA00004651"/>
    </source>
</evidence>
<dbReference type="PIRSF" id="PIRSF016636">
    <property type="entry name" value="AlgI_DltB"/>
    <property type="match status" value="1"/>
</dbReference>
<keyword evidence="7 9" id="KW-0808">Transferase</keyword>
<feature type="transmembrane region" description="Helical" evidence="8">
    <location>
        <begin position="393"/>
        <end position="412"/>
    </location>
</feature>
<dbReference type="PANTHER" id="PTHR13285:SF18">
    <property type="entry name" value="PROTEIN-CYSTEINE N-PALMITOYLTRANSFERASE RASP"/>
    <property type="match status" value="1"/>
</dbReference>
<comment type="subcellular location">
    <subcellularLocation>
        <location evidence="1">Cell membrane</location>
        <topology evidence="1">Multi-pass membrane protein</topology>
    </subcellularLocation>
</comment>
<keyword evidence="10" id="KW-1185">Reference proteome</keyword>
<evidence type="ECO:0000256" key="3">
    <source>
        <dbReference type="ARBA" id="ARBA00022475"/>
    </source>
</evidence>
<dbReference type="InterPro" id="IPR024194">
    <property type="entry name" value="Ac/AlaTfrase_AlgI/DltB"/>
</dbReference>
<feature type="transmembrane region" description="Helical" evidence="8">
    <location>
        <begin position="224"/>
        <end position="242"/>
    </location>
</feature>
<evidence type="ECO:0000256" key="7">
    <source>
        <dbReference type="PIRNR" id="PIRNR016636"/>
    </source>
</evidence>
<feature type="transmembrane region" description="Helical" evidence="8">
    <location>
        <begin position="117"/>
        <end position="137"/>
    </location>
</feature>
<evidence type="ECO:0000256" key="6">
    <source>
        <dbReference type="ARBA" id="ARBA00023136"/>
    </source>
</evidence>